<evidence type="ECO:0000256" key="6">
    <source>
        <dbReference type="SAM" id="MobiDB-lite"/>
    </source>
</evidence>
<keyword evidence="3 5" id="KW-0238">DNA-binding</keyword>
<gene>
    <name evidence="8" type="ORF">MMF98_12985</name>
</gene>
<comment type="caution">
    <text evidence="8">The sequence shown here is derived from an EMBL/GenBank/DDBJ whole genome shotgun (WGS) entry which is preliminary data.</text>
</comment>
<dbReference type="EMBL" id="JALGBI010000001">
    <property type="protein sequence ID" value="MCJ0764124.1"/>
    <property type="molecule type" value="Genomic_DNA"/>
</dbReference>
<dbReference type="InterPro" id="IPR001647">
    <property type="entry name" value="HTH_TetR"/>
</dbReference>
<evidence type="ECO:0000256" key="2">
    <source>
        <dbReference type="ARBA" id="ARBA00023015"/>
    </source>
</evidence>
<feature type="DNA-binding region" description="H-T-H motif" evidence="5">
    <location>
        <begin position="50"/>
        <end position="69"/>
    </location>
</feature>
<keyword evidence="4" id="KW-0804">Transcription</keyword>
<proteinExistence type="predicted"/>
<keyword evidence="1" id="KW-0678">Repressor</keyword>
<protein>
    <submittedName>
        <fullName evidence="8">TetR/AcrR family transcriptional regulator</fullName>
    </submittedName>
</protein>
<name>A0A9X1VVT6_9BURK</name>
<dbReference type="InterPro" id="IPR009057">
    <property type="entry name" value="Homeodomain-like_sf"/>
</dbReference>
<dbReference type="PANTHER" id="PTHR30055">
    <property type="entry name" value="HTH-TYPE TRANSCRIPTIONAL REGULATOR RUTR"/>
    <property type="match status" value="1"/>
</dbReference>
<evidence type="ECO:0000256" key="4">
    <source>
        <dbReference type="ARBA" id="ARBA00023163"/>
    </source>
</evidence>
<dbReference type="Proteomes" id="UP001139447">
    <property type="component" value="Unassembled WGS sequence"/>
</dbReference>
<dbReference type="GO" id="GO:0003700">
    <property type="term" value="F:DNA-binding transcription factor activity"/>
    <property type="evidence" value="ECO:0007669"/>
    <property type="project" value="TreeGrafter"/>
</dbReference>
<dbReference type="InterPro" id="IPR036271">
    <property type="entry name" value="Tet_transcr_reg_TetR-rel_C_sf"/>
</dbReference>
<dbReference type="Gene3D" id="1.10.10.60">
    <property type="entry name" value="Homeodomain-like"/>
    <property type="match status" value="1"/>
</dbReference>
<organism evidence="8 9">
    <name type="scientific">Variovorax terrae</name>
    <dbReference type="NCBI Taxonomy" id="2923278"/>
    <lineage>
        <taxon>Bacteria</taxon>
        <taxon>Pseudomonadati</taxon>
        <taxon>Pseudomonadota</taxon>
        <taxon>Betaproteobacteria</taxon>
        <taxon>Burkholderiales</taxon>
        <taxon>Comamonadaceae</taxon>
        <taxon>Variovorax</taxon>
    </lineage>
</organism>
<dbReference type="SUPFAM" id="SSF46689">
    <property type="entry name" value="Homeodomain-like"/>
    <property type="match status" value="1"/>
</dbReference>
<dbReference type="PRINTS" id="PR00455">
    <property type="entry name" value="HTHTETR"/>
</dbReference>
<dbReference type="InterPro" id="IPR050109">
    <property type="entry name" value="HTH-type_TetR-like_transc_reg"/>
</dbReference>
<accession>A0A9X1VVT6</accession>
<dbReference type="RefSeq" id="WP_243306691.1">
    <property type="nucleotide sequence ID" value="NZ_JALGBI010000001.1"/>
</dbReference>
<dbReference type="Gene3D" id="1.10.357.10">
    <property type="entry name" value="Tetracycline Repressor, domain 2"/>
    <property type="match status" value="1"/>
</dbReference>
<evidence type="ECO:0000256" key="1">
    <source>
        <dbReference type="ARBA" id="ARBA00022491"/>
    </source>
</evidence>
<dbReference type="InterPro" id="IPR039536">
    <property type="entry name" value="TetR_C_Proteobacteria"/>
</dbReference>
<dbReference type="GO" id="GO:0000976">
    <property type="term" value="F:transcription cis-regulatory region binding"/>
    <property type="evidence" value="ECO:0007669"/>
    <property type="project" value="TreeGrafter"/>
</dbReference>
<evidence type="ECO:0000256" key="5">
    <source>
        <dbReference type="PROSITE-ProRule" id="PRU00335"/>
    </source>
</evidence>
<evidence type="ECO:0000313" key="8">
    <source>
        <dbReference type="EMBL" id="MCJ0764124.1"/>
    </source>
</evidence>
<dbReference type="Pfam" id="PF00440">
    <property type="entry name" value="TetR_N"/>
    <property type="match status" value="1"/>
</dbReference>
<dbReference type="FunFam" id="1.10.10.60:FF:000141">
    <property type="entry name" value="TetR family transcriptional regulator"/>
    <property type="match status" value="1"/>
</dbReference>
<sequence length="223" mass="24909">MSASALPPVSARSPAVAASRPGRPVSLEKRQAILEAAIDEFTEHGYDHASVDAIAARAEVSKRTLYNHFGSKEGLFAALVDEVAQRISMSASIEYEAAEPLRAQLLRYANESRRLMSRPANLRLLRAVLAEHIRHPQRVEPVLEKYWRTEYGFTDWVEAARRDGRLAGDPVRLGQVMSSMMKSIIFWPTVLGRGTPSHKQTDAAMSDAIEMFLQFYGAARQDR</sequence>
<dbReference type="SUPFAM" id="SSF48498">
    <property type="entry name" value="Tetracyclin repressor-like, C-terminal domain"/>
    <property type="match status" value="1"/>
</dbReference>
<keyword evidence="9" id="KW-1185">Reference proteome</keyword>
<dbReference type="PANTHER" id="PTHR30055:SF224">
    <property type="entry name" value="TRANSCRIPTIONAL REGULATOR TETR FAMILY"/>
    <property type="match status" value="1"/>
</dbReference>
<feature type="region of interest" description="Disordered" evidence="6">
    <location>
        <begin position="1"/>
        <end position="23"/>
    </location>
</feature>
<feature type="domain" description="HTH tetR-type" evidence="7">
    <location>
        <begin position="27"/>
        <end position="87"/>
    </location>
</feature>
<reference evidence="8" key="1">
    <citation type="submission" date="2022-03" db="EMBL/GenBank/DDBJ databases">
        <authorList>
            <person name="Woo C.Y."/>
        </authorList>
    </citation>
    <scope>NUCLEOTIDE SEQUENCE</scope>
    <source>
        <strain evidence="8">CYS-02</strain>
    </source>
</reference>
<evidence type="ECO:0000313" key="9">
    <source>
        <dbReference type="Proteomes" id="UP001139447"/>
    </source>
</evidence>
<dbReference type="InterPro" id="IPR023772">
    <property type="entry name" value="DNA-bd_HTH_TetR-type_CS"/>
</dbReference>
<keyword evidence="2" id="KW-0805">Transcription regulation</keyword>
<dbReference type="PROSITE" id="PS50977">
    <property type="entry name" value="HTH_TETR_2"/>
    <property type="match status" value="1"/>
</dbReference>
<dbReference type="Pfam" id="PF14246">
    <property type="entry name" value="TetR_C_7"/>
    <property type="match status" value="1"/>
</dbReference>
<dbReference type="PROSITE" id="PS01081">
    <property type="entry name" value="HTH_TETR_1"/>
    <property type="match status" value="1"/>
</dbReference>
<dbReference type="AlphaFoldDB" id="A0A9X1VVT6"/>
<evidence type="ECO:0000256" key="3">
    <source>
        <dbReference type="ARBA" id="ARBA00023125"/>
    </source>
</evidence>
<evidence type="ECO:0000259" key="7">
    <source>
        <dbReference type="PROSITE" id="PS50977"/>
    </source>
</evidence>